<evidence type="ECO:0000256" key="1">
    <source>
        <dbReference type="SAM" id="MobiDB-lite"/>
    </source>
</evidence>
<feature type="region of interest" description="Disordered" evidence="1">
    <location>
        <begin position="1"/>
        <end position="29"/>
    </location>
</feature>
<feature type="compositionally biased region" description="Basic and acidic residues" evidence="1">
    <location>
        <begin position="10"/>
        <end position="20"/>
    </location>
</feature>
<evidence type="ECO:0008006" key="4">
    <source>
        <dbReference type="Google" id="ProtNLM"/>
    </source>
</evidence>
<reference evidence="2" key="1">
    <citation type="submission" date="2022-03" db="EMBL/GenBank/DDBJ databases">
        <authorList>
            <person name="Martin H S."/>
        </authorList>
    </citation>
    <scope>NUCLEOTIDE SEQUENCE</scope>
</reference>
<evidence type="ECO:0000313" key="3">
    <source>
        <dbReference type="Proteomes" id="UP000837857"/>
    </source>
</evidence>
<keyword evidence="3" id="KW-1185">Reference proteome</keyword>
<feature type="non-terminal residue" evidence="2">
    <location>
        <position position="81"/>
    </location>
</feature>
<organism evidence="2 3">
    <name type="scientific">Iphiclides podalirius</name>
    <name type="common">scarce swallowtail</name>
    <dbReference type="NCBI Taxonomy" id="110791"/>
    <lineage>
        <taxon>Eukaryota</taxon>
        <taxon>Metazoa</taxon>
        <taxon>Ecdysozoa</taxon>
        <taxon>Arthropoda</taxon>
        <taxon>Hexapoda</taxon>
        <taxon>Insecta</taxon>
        <taxon>Pterygota</taxon>
        <taxon>Neoptera</taxon>
        <taxon>Endopterygota</taxon>
        <taxon>Lepidoptera</taxon>
        <taxon>Glossata</taxon>
        <taxon>Ditrysia</taxon>
        <taxon>Papilionoidea</taxon>
        <taxon>Papilionidae</taxon>
        <taxon>Papilioninae</taxon>
        <taxon>Iphiclides</taxon>
    </lineage>
</organism>
<accession>A0ABN8HPW5</accession>
<evidence type="ECO:0000313" key="2">
    <source>
        <dbReference type="EMBL" id="CAH2034781.1"/>
    </source>
</evidence>
<feature type="compositionally biased region" description="Gly residues" evidence="1">
    <location>
        <begin position="50"/>
        <end position="61"/>
    </location>
</feature>
<dbReference type="Proteomes" id="UP000837857">
    <property type="component" value="Chromosome 1"/>
</dbReference>
<name>A0ABN8HPW5_9NEOP</name>
<sequence>MDKSPPILDGQHRIDLRDSAKASPIGVRGDSAAGCVWQKAMIMTKTIGAKGAGSGHAGGRGRITKRPTTDLRTDRQPKNKL</sequence>
<proteinExistence type="predicted"/>
<feature type="region of interest" description="Disordered" evidence="1">
    <location>
        <begin position="49"/>
        <end position="81"/>
    </location>
</feature>
<dbReference type="EMBL" id="OW152813">
    <property type="protein sequence ID" value="CAH2034781.1"/>
    <property type="molecule type" value="Genomic_DNA"/>
</dbReference>
<gene>
    <name evidence="2" type="ORF">IPOD504_LOCUS286</name>
</gene>
<feature type="compositionally biased region" description="Basic and acidic residues" evidence="1">
    <location>
        <begin position="67"/>
        <end position="81"/>
    </location>
</feature>
<protein>
    <recommendedName>
        <fullName evidence="4">Ribosomal protein L2</fullName>
    </recommendedName>
</protein>